<dbReference type="Proteomes" id="UP000548326">
    <property type="component" value="Unassembled WGS sequence"/>
</dbReference>
<dbReference type="NCBIfam" id="NF004281">
    <property type="entry name" value="PRK05690.1"/>
    <property type="match status" value="1"/>
</dbReference>
<evidence type="ECO:0000259" key="13">
    <source>
        <dbReference type="PROSITE" id="PS50206"/>
    </source>
</evidence>
<evidence type="ECO:0000313" key="15">
    <source>
        <dbReference type="Proteomes" id="UP000548326"/>
    </source>
</evidence>
<evidence type="ECO:0000256" key="7">
    <source>
        <dbReference type="ARBA" id="ARBA00063809"/>
    </source>
</evidence>
<dbReference type="GO" id="GO:0008641">
    <property type="term" value="F:ubiquitin-like modifier activating enzyme activity"/>
    <property type="evidence" value="ECO:0007669"/>
    <property type="project" value="InterPro"/>
</dbReference>
<dbReference type="InterPro" id="IPR035985">
    <property type="entry name" value="Ubiquitin-activating_enz"/>
</dbReference>
<gene>
    <name evidence="14" type="ORF">HDF22_001970</name>
</gene>
<reference evidence="14 15" key="1">
    <citation type="submission" date="2020-08" db="EMBL/GenBank/DDBJ databases">
        <title>Genomic Encyclopedia of Type Strains, Phase IV (KMG-V): Genome sequencing to study the core and pangenomes of soil and plant-associated prokaryotes.</title>
        <authorList>
            <person name="Whitman W."/>
        </authorList>
    </citation>
    <scope>NUCLEOTIDE SEQUENCE [LARGE SCALE GENOMIC DNA]</scope>
    <source>
        <strain evidence="14 15">MP601</strain>
    </source>
</reference>
<evidence type="ECO:0000313" key="14">
    <source>
        <dbReference type="EMBL" id="MBB6127862.1"/>
    </source>
</evidence>
<proteinExistence type="inferred from homology"/>
<accession>A0A841JBZ3</accession>
<evidence type="ECO:0000256" key="1">
    <source>
        <dbReference type="ARBA" id="ARBA00009919"/>
    </source>
</evidence>
<dbReference type="GO" id="GO:0004792">
    <property type="term" value="F:thiosulfate-cyanide sulfurtransferase activity"/>
    <property type="evidence" value="ECO:0007669"/>
    <property type="project" value="TreeGrafter"/>
</dbReference>
<feature type="domain" description="Rhodanese" evidence="13">
    <location>
        <begin position="272"/>
        <end position="347"/>
    </location>
</feature>
<dbReference type="Pfam" id="PF00581">
    <property type="entry name" value="Rhodanese"/>
    <property type="match status" value="1"/>
</dbReference>
<dbReference type="InterPro" id="IPR045886">
    <property type="entry name" value="ThiF/MoeB/HesA"/>
</dbReference>
<comment type="subunit">
    <text evidence="7">Homodimer. Forms a stable heterotetrameric complex of 2 MoeB and 2 MoaD during adenylation of MoaD.</text>
</comment>
<organism evidence="14 15">
    <name type="scientific">Mucilaginibacter lappiensis</name>
    <dbReference type="NCBI Taxonomy" id="354630"/>
    <lineage>
        <taxon>Bacteria</taxon>
        <taxon>Pseudomonadati</taxon>
        <taxon>Bacteroidota</taxon>
        <taxon>Sphingobacteriia</taxon>
        <taxon>Sphingobacteriales</taxon>
        <taxon>Sphingobacteriaceae</taxon>
        <taxon>Mucilaginibacter</taxon>
    </lineage>
</organism>
<evidence type="ECO:0000256" key="8">
    <source>
        <dbReference type="ARBA" id="ARBA00066884"/>
    </source>
</evidence>
<keyword evidence="2 14" id="KW-0808">Transferase</keyword>
<dbReference type="InterPro" id="IPR036873">
    <property type="entry name" value="Rhodanese-like_dom_sf"/>
</dbReference>
<evidence type="ECO:0000256" key="11">
    <source>
        <dbReference type="ARBA" id="ARBA00075328"/>
    </source>
</evidence>
<dbReference type="PROSITE" id="PS50206">
    <property type="entry name" value="RHODANESE_3"/>
    <property type="match status" value="1"/>
</dbReference>
<dbReference type="Pfam" id="PF00899">
    <property type="entry name" value="ThiF"/>
    <property type="match status" value="1"/>
</dbReference>
<comment type="function">
    <text evidence="6">Catalyzes the adenylation by ATP of the carboxyl group of the C-terminal glycine of sulfur carrier protein MoaD.</text>
</comment>
<dbReference type="GO" id="GO:0061605">
    <property type="term" value="F:molybdopterin-synthase adenylyltransferase activity"/>
    <property type="evidence" value="ECO:0007669"/>
    <property type="project" value="UniProtKB-EC"/>
</dbReference>
<dbReference type="InterPro" id="IPR001763">
    <property type="entry name" value="Rhodanese-like_dom"/>
</dbReference>
<name>A0A841JBZ3_9SPHI</name>
<dbReference type="PANTHER" id="PTHR10953">
    <property type="entry name" value="UBIQUITIN-ACTIVATING ENZYME E1"/>
    <property type="match status" value="1"/>
</dbReference>
<dbReference type="CDD" id="cd00158">
    <property type="entry name" value="RHOD"/>
    <property type="match status" value="1"/>
</dbReference>
<dbReference type="FunFam" id="3.40.50.720:FF:000033">
    <property type="entry name" value="Adenylyltransferase and sulfurtransferase MOCS3"/>
    <property type="match status" value="1"/>
</dbReference>
<dbReference type="EMBL" id="JACHCA010000004">
    <property type="protein sequence ID" value="MBB6127862.1"/>
    <property type="molecule type" value="Genomic_DNA"/>
</dbReference>
<sequence length="351" mass="39151">MLEREELKLYNRQIILPELGLAGQEKLKVARVLMIGAGGLGCPVLQYLVAAGVGHVGIVDADVIDISNLHRQILYSIADVGKPKAETAKQKLEWLNPFVELTAYEERLNTENAARLINLYDLIIDGSDNFTTRYLVNDTCVALNKPLVFGSIFKFEGQVSVFNYQDGPNYRDVFPEPPPENEVPNCDETGVIGVLPGIIGTYMANEAIKIICDIGETLSGKLFSMNALDNSMNVYKITKQRQAISAPIAANLAASPDREISMETLRNWLGETPDEICIIDVRETYEFDDYNIGGLNIPLYELQESVDIIPVDKKLVFICQTGQRSKIALQWTESHLKNEKYSLKNGIKHNL</sequence>
<evidence type="ECO:0000256" key="10">
    <source>
        <dbReference type="ARBA" id="ARBA00075110"/>
    </source>
</evidence>
<dbReference type="Gene3D" id="3.40.250.10">
    <property type="entry name" value="Rhodanese-like domain"/>
    <property type="match status" value="1"/>
</dbReference>
<dbReference type="Gene3D" id="3.40.50.720">
    <property type="entry name" value="NAD(P)-binding Rossmann-like Domain"/>
    <property type="match status" value="1"/>
</dbReference>
<dbReference type="GO" id="GO:0005829">
    <property type="term" value="C:cytosol"/>
    <property type="evidence" value="ECO:0007669"/>
    <property type="project" value="TreeGrafter"/>
</dbReference>
<dbReference type="GO" id="GO:0005524">
    <property type="term" value="F:ATP binding"/>
    <property type="evidence" value="ECO:0007669"/>
    <property type="project" value="UniProtKB-KW"/>
</dbReference>
<comment type="similarity">
    <text evidence="1">Belongs to the HesA/MoeB/ThiF family.</text>
</comment>
<dbReference type="RefSeq" id="WP_183587156.1">
    <property type="nucleotide sequence ID" value="NZ_JACHCA010000004.1"/>
</dbReference>
<dbReference type="InterPro" id="IPR000594">
    <property type="entry name" value="ThiF_NAD_FAD-bd"/>
</dbReference>
<dbReference type="AlphaFoldDB" id="A0A841JBZ3"/>
<dbReference type="PANTHER" id="PTHR10953:SF102">
    <property type="entry name" value="ADENYLYLTRANSFERASE AND SULFURTRANSFERASE MOCS3"/>
    <property type="match status" value="1"/>
</dbReference>
<evidence type="ECO:0000256" key="6">
    <source>
        <dbReference type="ARBA" id="ARBA00055169"/>
    </source>
</evidence>
<keyword evidence="3" id="KW-0547">Nucleotide-binding</keyword>
<evidence type="ECO:0000256" key="12">
    <source>
        <dbReference type="ARBA" id="ARBA00078531"/>
    </source>
</evidence>
<dbReference type="SUPFAM" id="SSF69572">
    <property type="entry name" value="Activating enzymes of the ubiquitin-like proteins"/>
    <property type="match status" value="1"/>
</dbReference>
<protein>
    <recommendedName>
        <fullName evidence="9">Molybdopterin-synthase adenylyltransferase</fullName>
        <ecNumber evidence="8">2.7.7.80</ecNumber>
    </recommendedName>
    <alternativeName>
        <fullName evidence="12">MoaD protein adenylase</fullName>
    </alternativeName>
    <alternativeName>
        <fullName evidence="10">Molybdopterin-converting factor subunit 1 adenylase</fullName>
    </alternativeName>
    <alternativeName>
        <fullName evidence="11">Sulfur carrier protein MoaD adenylyltransferase</fullName>
    </alternativeName>
</protein>
<evidence type="ECO:0000256" key="4">
    <source>
        <dbReference type="ARBA" id="ARBA00022840"/>
    </source>
</evidence>
<comment type="caution">
    <text evidence="14">The sequence shown here is derived from an EMBL/GenBank/DDBJ whole genome shotgun (WGS) entry which is preliminary data.</text>
</comment>
<dbReference type="GO" id="GO:0008146">
    <property type="term" value="F:sulfotransferase activity"/>
    <property type="evidence" value="ECO:0007669"/>
    <property type="project" value="TreeGrafter"/>
</dbReference>
<evidence type="ECO:0000256" key="2">
    <source>
        <dbReference type="ARBA" id="ARBA00022679"/>
    </source>
</evidence>
<evidence type="ECO:0000256" key="5">
    <source>
        <dbReference type="ARBA" id="ARBA00052218"/>
    </source>
</evidence>
<keyword evidence="14" id="KW-0548">Nucleotidyltransferase</keyword>
<dbReference type="EC" id="2.7.7.80" evidence="8"/>
<dbReference type="CDD" id="cd00757">
    <property type="entry name" value="ThiF_MoeB_HesA_family"/>
    <property type="match status" value="1"/>
</dbReference>
<keyword evidence="4" id="KW-0067">ATP-binding</keyword>
<evidence type="ECO:0000256" key="3">
    <source>
        <dbReference type="ARBA" id="ARBA00022741"/>
    </source>
</evidence>
<evidence type="ECO:0000256" key="9">
    <source>
        <dbReference type="ARBA" id="ARBA00073635"/>
    </source>
</evidence>
<comment type="catalytic activity">
    <reaction evidence="5">
        <text>[molybdopterin-synthase sulfur-carrier protein]-C-terminal Gly-Gly + ATP + H(+) = [molybdopterin-synthase sulfur-carrier protein]-C-terminal Gly-Gly-AMP + diphosphate</text>
        <dbReference type="Rhea" id="RHEA:43616"/>
        <dbReference type="Rhea" id="RHEA-COMP:12159"/>
        <dbReference type="Rhea" id="RHEA-COMP:12202"/>
        <dbReference type="ChEBI" id="CHEBI:15378"/>
        <dbReference type="ChEBI" id="CHEBI:30616"/>
        <dbReference type="ChEBI" id="CHEBI:33019"/>
        <dbReference type="ChEBI" id="CHEBI:90618"/>
        <dbReference type="ChEBI" id="CHEBI:90778"/>
        <dbReference type="EC" id="2.7.7.80"/>
    </reaction>
</comment>